<evidence type="ECO:0000256" key="4">
    <source>
        <dbReference type="ARBA" id="ARBA00022692"/>
    </source>
</evidence>
<dbReference type="Pfam" id="PF25183">
    <property type="entry name" value="OMP_b-brl_4"/>
    <property type="match status" value="1"/>
</dbReference>
<keyword evidence="3" id="KW-1134">Transmembrane beta strand</keyword>
<feature type="domain" description="TonB-dependent transporter Oar-like beta-barrel" evidence="8">
    <location>
        <begin position="269"/>
        <end position="1178"/>
    </location>
</feature>
<dbReference type="GO" id="GO:0009279">
    <property type="term" value="C:cell outer membrane"/>
    <property type="evidence" value="ECO:0007669"/>
    <property type="project" value="UniProtKB-SubCell"/>
</dbReference>
<dbReference type="SUPFAM" id="SSF49464">
    <property type="entry name" value="Carboxypeptidase regulatory domain-like"/>
    <property type="match status" value="1"/>
</dbReference>
<dbReference type="EMBL" id="CP121195">
    <property type="protein sequence ID" value="XBH14830.1"/>
    <property type="molecule type" value="Genomic_DNA"/>
</dbReference>
<comment type="subcellular location">
    <subcellularLocation>
        <location evidence="1">Cell outer membrane</location>
        <topology evidence="1">Multi-pass membrane protein</topology>
    </subcellularLocation>
</comment>
<evidence type="ECO:0000256" key="2">
    <source>
        <dbReference type="ARBA" id="ARBA00022448"/>
    </source>
</evidence>
<dbReference type="AlphaFoldDB" id="A0AAU7DB20"/>
<evidence type="ECO:0000313" key="10">
    <source>
        <dbReference type="EMBL" id="XBH14830.1"/>
    </source>
</evidence>
<keyword evidence="6" id="KW-0472">Membrane</keyword>
<keyword evidence="4" id="KW-0812">Transmembrane</keyword>
<dbReference type="InterPro" id="IPR008969">
    <property type="entry name" value="CarboxyPept-like_regulatory"/>
</dbReference>
<gene>
    <name evidence="9" type="ORF">P4G45_06410</name>
    <name evidence="10" type="ORF">P8936_06640</name>
</gene>
<dbReference type="Gene3D" id="2.60.40.1120">
    <property type="entry name" value="Carboxypeptidase-like, regulatory domain"/>
    <property type="match status" value="1"/>
</dbReference>
<dbReference type="PANTHER" id="PTHR30069">
    <property type="entry name" value="TONB-DEPENDENT OUTER MEMBRANE RECEPTOR"/>
    <property type="match status" value="1"/>
</dbReference>
<keyword evidence="7" id="KW-0998">Cell outer membrane</keyword>
<dbReference type="GO" id="GO:0015344">
    <property type="term" value="F:siderophore uptake transmembrane transporter activity"/>
    <property type="evidence" value="ECO:0007669"/>
    <property type="project" value="TreeGrafter"/>
</dbReference>
<evidence type="ECO:0000313" key="9">
    <source>
        <dbReference type="EMBL" id="XBH11351.1"/>
    </source>
</evidence>
<reference evidence="10" key="1">
    <citation type="submission" date="2023-03" db="EMBL/GenBank/DDBJ databases">
        <title>Edaphobacter sp.</title>
        <authorList>
            <person name="Huber K.J."/>
            <person name="Papendorf J."/>
            <person name="Pilke C."/>
            <person name="Bunk B."/>
            <person name="Sproeer C."/>
            <person name="Pester M."/>
        </authorList>
    </citation>
    <scope>NUCLEOTIDE SEQUENCE</scope>
    <source>
        <strain evidence="9">DSM 109919</strain>
        <strain evidence="10">DSM 109920</strain>
    </source>
</reference>
<evidence type="ECO:0000256" key="7">
    <source>
        <dbReference type="ARBA" id="ARBA00023237"/>
    </source>
</evidence>
<dbReference type="Pfam" id="PF13620">
    <property type="entry name" value="CarboxypepD_reg"/>
    <property type="match status" value="1"/>
</dbReference>
<keyword evidence="2" id="KW-0813">Transport</keyword>
<keyword evidence="10" id="KW-0378">Hydrolase</keyword>
<dbReference type="PANTHER" id="PTHR30069:SF29">
    <property type="entry name" value="HEMOGLOBIN AND HEMOGLOBIN-HAPTOGLOBIN-BINDING PROTEIN 1-RELATED"/>
    <property type="match status" value="1"/>
</dbReference>
<accession>A0AAU7D1X2</accession>
<dbReference type="GO" id="GO:0044718">
    <property type="term" value="P:siderophore transmembrane transport"/>
    <property type="evidence" value="ECO:0007669"/>
    <property type="project" value="TreeGrafter"/>
</dbReference>
<keyword evidence="10" id="KW-0121">Carboxypeptidase</keyword>
<dbReference type="EMBL" id="CP121194">
    <property type="protein sequence ID" value="XBH11351.1"/>
    <property type="molecule type" value="Genomic_DNA"/>
</dbReference>
<dbReference type="SUPFAM" id="SSF56935">
    <property type="entry name" value="Porins"/>
    <property type="match status" value="1"/>
</dbReference>
<evidence type="ECO:0000256" key="3">
    <source>
        <dbReference type="ARBA" id="ARBA00022452"/>
    </source>
</evidence>
<keyword evidence="10" id="KW-0645">Protease</keyword>
<organism evidence="10">
    <name type="scientific">Edaphobacter paludis</name>
    <dbReference type="NCBI Taxonomy" id="3035702"/>
    <lineage>
        <taxon>Bacteria</taxon>
        <taxon>Pseudomonadati</taxon>
        <taxon>Acidobacteriota</taxon>
        <taxon>Terriglobia</taxon>
        <taxon>Terriglobales</taxon>
        <taxon>Acidobacteriaceae</taxon>
        <taxon>Edaphobacter</taxon>
    </lineage>
</organism>
<evidence type="ECO:0000256" key="5">
    <source>
        <dbReference type="ARBA" id="ARBA00022729"/>
    </source>
</evidence>
<dbReference type="RefSeq" id="WP_348268842.1">
    <property type="nucleotide sequence ID" value="NZ_CP121194.1"/>
</dbReference>
<evidence type="ECO:0000256" key="6">
    <source>
        <dbReference type="ARBA" id="ARBA00023136"/>
    </source>
</evidence>
<name>A0AAU7DB20_9BACT</name>
<dbReference type="InterPro" id="IPR036942">
    <property type="entry name" value="Beta-barrel_TonB_sf"/>
</dbReference>
<dbReference type="GO" id="GO:0004180">
    <property type="term" value="F:carboxypeptidase activity"/>
    <property type="evidence" value="ECO:0007669"/>
    <property type="project" value="UniProtKB-KW"/>
</dbReference>
<dbReference type="KEGG" id="epl:P4G45_06410"/>
<proteinExistence type="predicted"/>
<sequence>MQSMQDRGKYFPTLWRQASLSLALVLALFLVFLPSAGAQVSATLNGTVTDGTGAVIPGANVTLTNEATKEARNSVSNDSGYFAFPALLPSTYTVKIDAKGFKSYERHGIVLHAADLIKLSDLTLTIGQTNETVTVEANTQIIPVENGQRAAILDFKDIQQLAIQGRNLSELLKVLPGVTNTPNGLGNGSSFDPTVVSVGSSAVGNGLNANGAVNRGGTSQLSDGVDVDDPGCDCNSIAILNPDMTQEVSVQTSNFGADAPRGPVVINAISKSGGSEYHGEGYLYARNDVLNANDWQSDHAGNPKGSAHYYYPGGNFGGPVPFTHKKLRFWTGYERILQNTGNSNRLQSFIPTADMMAGNFTNTPANVAFCQGALTATATNGCNNLAPTDTSSPAKIQQTGTVLPDGTIVGYGSRPAGMIPAEFLDPGAASLASFWPAANANPATTPGGYNYNQVIPGQHNGYLFRARVDYNLSDKSSFFVSYQYGQDSAPSQGNGAHIYWTPGNSIPYPGGGLISSSFSKSVAGHFTHIFSPTLTNEFIASWGFGNFPVGPPKASAAYKTTLGYPSGYGTIFKTGSPLIPSYSSAGTLTFPDFSQQDIFETGGKYLVRKEMPAFSDDVTKVIGTHTIKAGVYAENVGNIQGASESPNGNLSSFSQGGTVHNNVFSPAGAPQPLGSANNPTANFVMGVASGYSENNSSPISDMAYQTFSFYGNDSWKATKRLNIEYGIRFDHIGHWYDRQGNGLAVFIPSLVTSDYNSGKLNPGVYWHGINPGIPKSGQPDRFLLVSPRFGVSYDLFGTGKTLIRGGWGVYRFTDQYNDYTGALTTAQSIQSYGLPGQTSVLLSQIGNIPAPTPGGINGGVNALDPTDYGIPESRAYNMTISQQAPWSSLVEVAYVGSTSKELVMGGESTSGSGFGDFTNQNKVPLGAFFKADPVTHVVSPNPENLSQGASSNQEADYRPYGKEYGTNSINVNTNSGYANYNGLQLSWVKRSDRLTFNFNYTWSKTLGTGQQIDPFTVQGNYGVLSIDRPYAFNSSYSYNFLRVYNGESHIISGVANGWTISGITSWQSGGNLQAINSPNFGLSITGLSQNTYFGTSAAKLIMPVLTCDAGAHLADKQRVNESCFAAPAIGSNGPRNLPYYRMADYFDSDLAAYKTFHVTERQTVQFRASAFNWVNHPLPQFSGGNQLALHYNNDLTPNNASNSKTLGFLDTKTGGHTQRTMELAIKYNF</sequence>
<evidence type="ECO:0000259" key="8">
    <source>
        <dbReference type="Pfam" id="PF25183"/>
    </source>
</evidence>
<accession>A0AAU7DB20</accession>
<evidence type="ECO:0000256" key="1">
    <source>
        <dbReference type="ARBA" id="ARBA00004571"/>
    </source>
</evidence>
<dbReference type="Gene3D" id="2.40.170.20">
    <property type="entry name" value="TonB-dependent receptor, beta-barrel domain"/>
    <property type="match status" value="1"/>
</dbReference>
<dbReference type="InterPro" id="IPR057601">
    <property type="entry name" value="Oar-like_b-barrel"/>
</dbReference>
<protein>
    <submittedName>
        <fullName evidence="10">Carboxypeptidase-like regulatory domain-containing protein</fullName>
    </submittedName>
</protein>
<keyword evidence="5" id="KW-0732">Signal</keyword>
<dbReference type="InterPro" id="IPR039426">
    <property type="entry name" value="TonB-dep_rcpt-like"/>
</dbReference>